<dbReference type="CDD" id="cd02598">
    <property type="entry name" value="HAD_BPGM"/>
    <property type="match status" value="1"/>
</dbReference>
<dbReference type="GO" id="GO:0005975">
    <property type="term" value="P:carbohydrate metabolic process"/>
    <property type="evidence" value="ECO:0007669"/>
    <property type="project" value="InterPro"/>
</dbReference>
<feature type="binding site" evidence="11">
    <location>
        <position position="146"/>
    </location>
    <ligand>
        <name>substrate</name>
    </ligand>
</feature>
<feature type="binding site" evidence="11">
    <location>
        <position position="53"/>
    </location>
    <ligand>
        <name>substrate</name>
    </ligand>
</feature>
<evidence type="ECO:0000256" key="11">
    <source>
        <dbReference type="PIRSR" id="PIRSR610972-2"/>
    </source>
</evidence>
<dbReference type="InterPro" id="IPR041492">
    <property type="entry name" value="HAD_2"/>
</dbReference>
<feature type="active site" description="Proton donor/acceptor" evidence="10">
    <location>
        <position position="12"/>
    </location>
</feature>
<comment type="similarity">
    <text evidence="1">Belongs to the HAD-like hydrolase superfamily. CbbY/CbbZ/Gph/YieH family.</text>
</comment>
<sequence>MLLPNTAIFDLDGVLVDTAKFHYLAWKDIATQIGLSFTKADNERLKGVSRSHSLNIILDINNQSMSDCNKRSWLERKNRIYKEHISTLSDKDILPGVFETLNLFKKNNIKIALGSASKNAKQILSATGIESYFDAIVDGNCVVKAKPNPEVFIQAALKLSAKPTDCTVFEDAQAGVKAAIAANMSVVGIGDGSQLKEANYVVSNLEQYLTMITNLSPAQNPPNK</sequence>
<evidence type="ECO:0000256" key="6">
    <source>
        <dbReference type="ARBA" id="ARBA00023277"/>
    </source>
</evidence>
<evidence type="ECO:0000256" key="1">
    <source>
        <dbReference type="ARBA" id="ARBA00006171"/>
    </source>
</evidence>
<dbReference type="AlphaFoldDB" id="A0A177Y2D1"/>
<dbReference type="SFLD" id="SFLDS00003">
    <property type="entry name" value="Haloacid_Dehalogenase"/>
    <property type="match status" value="1"/>
</dbReference>
<keyword evidence="2" id="KW-0597">Phosphoprotein</keyword>
<feature type="binding site" evidence="11">
    <location>
        <position position="26"/>
    </location>
    <ligand>
        <name>substrate</name>
    </ligand>
</feature>
<dbReference type="Proteomes" id="UP000078406">
    <property type="component" value="Unassembled WGS sequence"/>
</dbReference>
<evidence type="ECO:0000256" key="10">
    <source>
        <dbReference type="PIRSR" id="PIRSR610972-1"/>
    </source>
</evidence>
<dbReference type="NCBIfam" id="TIGR02009">
    <property type="entry name" value="PGMB-YQAB-SF"/>
    <property type="match status" value="1"/>
</dbReference>
<dbReference type="NCBIfam" id="TIGR01509">
    <property type="entry name" value="HAD-SF-IA-v3"/>
    <property type="match status" value="1"/>
</dbReference>
<dbReference type="EC" id="5.4.2.6" evidence="8"/>
<dbReference type="SFLD" id="SFLDG01129">
    <property type="entry name" value="C1.5:_HAD__Beta-PGM__Phosphata"/>
    <property type="match status" value="1"/>
</dbReference>
<dbReference type="NCBIfam" id="TIGR01990">
    <property type="entry name" value="bPGM"/>
    <property type="match status" value="1"/>
</dbReference>
<evidence type="ECO:0000256" key="7">
    <source>
        <dbReference type="ARBA" id="ARBA00044926"/>
    </source>
</evidence>
<dbReference type="Gene3D" id="3.40.50.1000">
    <property type="entry name" value="HAD superfamily/HAD-like"/>
    <property type="match status" value="1"/>
</dbReference>
<protein>
    <recommendedName>
        <fullName evidence="9">Beta-phosphoglucomutase</fullName>
        <ecNumber evidence="8">5.4.2.6</ecNumber>
    </recommendedName>
</protein>
<feature type="site" description="Important for catalytic activity and assists the phosphoryl transfer reaction to Asp8 by balancing charge and orienting the reacting groups" evidence="13">
    <location>
        <position position="146"/>
    </location>
</feature>
<dbReference type="SUPFAM" id="SSF56784">
    <property type="entry name" value="HAD-like"/>
    <property type="match status" value="1"/>
</dbReference>
<dbReference type="InterPro" id="IPR023198">
    <property type="entry name" value="PGP-like_dom2"/>
</dbReference>
<keyword evidence="3 12" id="KW-0479">Metal-binding</keyword>
<comment type="catalytic activity">
    <reaction evidence="7">
        <text>beta-D-glucose 1-phosphate = beta-D-glucose 6-phosphate</text>
        <dbReference type="Rhea" id="RHEA:20113"/>
        <dbReference type="ChEBI" id="CHEBI:57684"/>
        <dbReference type="ChEBI" id="CHEBI:58247"/>
        <dbReference type="EC" id="5.4.2.6"/>
    </reaction>
</comment>
<dbReference type="InterPro" id="IPR010976">
    <property type="entry name" value="B-phosphoglucomutase_hydrolase"/>
</dbReference>
<feature type="binding site" evidence="12">
    <location>
        <position position="10"/>
    </location>
    <ligand>
        <name>Mg(2+)</name>
        <dbReference type="ChEBI" id="CHEBI:18420"/>
    </ligand>
</feature>
<dbReference type="InterPro" id="IPR010972">
    <property type="entry name" value="Beta-PGM"/>
</dbReference>
<proteinExistence type="inferred from homology"/>
<feature type="binding site" evidence="11">
    <location>
        <begin position="10"/>
        <end position="12"/>
    </location>
    <ligand>
        <name>substrate</name>
    </ligand>
</feature>
<evidence type="ECO:0000256" key="4">
    <source>
        <dbReference type="ARBA" id="ARBA00022842"/>
    </source>
</evidence>
<dbReference type="PANTHER" id="PTHR46193">
    <property type="entry name" value="6-PHOSPHOGLUCONATE PHOSPHATASE"/>
    <property type="match status" value="1"/>
</dbReference>
<dbReference type="InterPro" id="IPR051600">
    <property type="entry name" value="Beta-PGM-like"/>
</dbReference>
<evidence type="ECO:0000256" key="5">
    <source>
        <dbReference type="ARBA" id="ARBA00023235"/>
    </source>
</evidence>
<reference evidence="14 15" key="1">
    <citation type="journal article" date="2016" name="Syst. Appl. Microbiol.">
        <title>Vibrio bivalvicida sp. nov., a novel larval pathogen for bivalve molluscs reared in a hatchery.</title>
        <authorList>
            <person name="Dubert J."/>
            <person name="Romalde J.L."/>
            <person name="Prado S."/>
            <person name="Barja J.L."/>
        </authorList>
    </citation>
    <scope>NUCLEOTIDE SEQUENCE [LARGE SCALE GENOMIC DNA]</scope>
    <source>
        <strain evidence="14 15">605</strain>
    </source>
</reference>
<comment type="caution">
    <text evidence="14">The sequence shown here is derived from an EMBL/GenBank/DDBJ whole genome shotgun (WGS) entry which is preliminary data.</text>
</comment>
<feature type="site" description="Important for catalytic activity and assists the phosphoryl transfer reaction to Asp8 by balancing charge and orienting the reacting groups" evidence="13">
    <location>
        <position position="115"/>
    </location>
</feature>
<accession>A0A177Y2D1</accession>
<keyword evidence="4 12" id="KW-0460">Magnesium</keyword>
<dbReference type="InterPro" id="IPR023214">
    <property type="entry name" value="HAD_sf"/>
</dbReference>
<keyword evidence="6" id="KW-0119">Carbohydrate metabolism</keyword>
<evidence type="ECO:0000256" key="8">
    <source>
        <dbReference type="ARBA" id="ARBA00044968"/>
    </source>
</evidence>
<dbReference type="SFLD" id="SFLDG01135">
    <property type="entry name" value="C1.5.6:_HAD__Beta-PGM__Phospha"/>
    <property type="match status" value="1"/>
</dbReference>
<comment type="cofactor">
    <cofactor evidence="12">
        <name>Mg(2+)</name>
        <dbReference type="ChEBI" id="CHEBI:18420"/>
    </cofactor>
    <text evidence="12">Binds 2 magnesium ions per subunit.</text>
</comment>
<dbReference type="RefSeq" id="WP_054962810.1">
    <property type="nucleotide sequence ID" value="NZ_LLEI02000022.1"/>
</dbReference>
<dbReference type="GO" id="GO:0000287">
    <property type="term" value="F:magnesium ion binding"/>
    <property type="evidence" value="ECO:0007669"/>
    <property type="project" value="InterPro"/>
</dbReference>
<dbReference type="Gene3D" id="1.10.150.240">
    <property type="entry name" value="Putative phosphatase, domain 2"/>
    <property type="match status" value="1"/>
</dbReference>
<dbReference type="GO" id="GO:0008801">
    <property type="term" value="F:beta-phosphoglucomutase activity"/>
    <property type="evidence" value="ECO:0007669"/>
    <property type="project" value="UniProtKB-EC"/>
</dbReference>
<feature type="binding site" evidence="11">
    <location>
        <position position="77"/>
    </location>
    <ligand>
        <name>substrate</name>
    </ligand>
</feature>
<gene>
    <name evidence="14" type="ORF">APB76_08425</name>
</gene>
<evidence type="ECO:0000256" key="12">
    <source>
        <dbReference type="PIRSR" id="PIRSR610972-3"/>
    </source>
</evidence>
<evidence type="ECO:0000256" key="9">
    <source>
        <dbReference type="ARBA" id="ARBA00044991"/>
    </source>
</evidence>
<evidence type="ECO:0000313" key="15">
    <source>
        <dbReference type="Proteomes" id="UP000078406"/>
    </source>
</evidence>
<evidence type="ECO:0000256" key="13">
    <source>
        <dbReference type="PIRSR" id="PIRSR610972-4"/>
    </source>
</evidence>
<feature type="binding site" evidence="12">
    <location>
        <position position="171"/>
    </location>
    <ligand>
        <name>Mg(2+)</name>
        <dbReference type="ChEBI" id="CHEBI:18420"/>
    </ligand>
</feature>
<feature type="binding site" evidence="11">
    <location>
        <begin position="45"/>
        <end position="50"/>
    </location>
    <ligand>
        <name>substrate</name>
    </ligand>
</feature>
<name>A0A177Y2D1_9VIBR</name>
<dbReference type="PANTHER" id="PTHR46193:SF18">
    <property type="entry name" value="HEXITOL PHOSPHATASE B"/>
    <property type="match status" value="1"/>
</dbReference>
<feature type="binding site" evidence="12">
    <location>
        <position position="170"/>
    </location>
    <ligand>
        <name>Mg(2+)</name>
        <dbReference type="ChEBI" id="CHEBI:18420"/>
    </ligand>
</feature>
<feature type="active site" description="Proton donor/acceptor" evidence="10">
    <location>
        <position position="10"/>
    </location>
</feature>
<dbReference type="EMBL" id="LLEI02000022">
    <property type="protein sequence ID" value="OAJ94645.1"/>
    <property type="molecule type" value="Genomic_DNA"/>
</dbReference>
<organism evidence="14 15">
    <name type="scientific">Vibrio bivalvicida</name>
    <dbReference type="NCBI Taxonomy" id="1276888"/>
    <lineage>
        <taxon>Bacteria</taxon>
        <taxon>Pseudomonadati</taxon>
        <taxon>Pseudomonadota</taxon>
        <taxon>Gammaproteobacteria</taxon>
        <taxon>Vibrionales</taxon>
        <taxon>Vibrionaceae</taxon>
        <taxon>Vibrio</taxon>
        <taxon>Vibrio oreintalis group</taxon>
    </lineage>
</organism>
<keyword evidence="5" id="KW-0413">Isomerase</keyword>
<evidence type="ECO:0000256" key="2">
    <source>
        <dbReference type="ARBA" id="ARBA00022553"/>
    </source>
</evidence>
<evidence type="ECO:0000256" key="3">
    <source>
        <dbReference type="ARBA" id="ARBA00022723"/>
    </source>
</evidence>
<feature type="binding site" evidence="12">
    <location>
        <position position="12"/>
    </location>
    <ligand>
        <name>Mg(2+)</name>
        <dbReference type="ChEBI" id="CHEBI:18420"/>
    </ligand>
</feature>
<evidence type="ECO:0000313" key="14">
    <source>
        <dbReference type="EMBL" id="OAJ94645.1"/>
    </source>
</evidence>
<dbReference type="InterPro" id="IPR006439">
    <property type="entry name" value="HAD-SF_hydro_IA"/>
</dbReference>
<feature type="binding site" evidence="11">
    <location>
        <begin position="115"/>
        <end position="119"/>
    </location>
    <ligand>
        <name>substrate</name>
    </ligand>
</feature>
<dbReference type="Pfam" id="PF13419">
    <property type="entry name" value="HAD_2"/>
    <property type="match status" value="1"/>
</dbReference>
<dbReference type="InterPro" id="IPR036412">
    <property type="entry name" value="HAD-like_sf"/>
</dbReference>